<comment type="caution">
    <text evidence="1">The sequence shown here is derived from an EMBL/GenBank/DDBJ whole genome shotgun (WGS) entry which is preliminary data.</text>
</comment>
<gene>
    <name evidence="1" type="ORF">DFQ03_0136</name>
</gene>
<evidence type="ECO:0000313" key="2">
    <source>
        <dbReference type="Proteomes" id="UP000295274"/>
    </source>
</evidence>
<dbReference type="EMBL" id="SNZW01000001">
    <property type="protein sequence ID" value="TDS20878.1"/>
    <property type="molecule type" value="Genomic_DNA"/>
</dbReference>
<name>A0A4V3E3H5_9FLAO</name>
<dbReference type="Gene3D" id="2.180.10.10">
    <property type="entry name" value="RHS repeat-associated core"/>
    <property type="match status" value="1"/>
</dbReference>
<protein>
    <submittedName>
        <fullName evidence="1">YD repeat-containing protein</fullName>
    </submittedName>
</protein>
<sequence length="988" mass="111849">MLSFKKYKIISQLSMCLFITMAYGQELPEVIPPSPETAALFKYQEYPMDYSTGLPQISIPLFEVKSGELSIPISISYHASGCKISDVDGPIATGWSLHAGGSISRTIHGSSDFGNGSNENFPFPSPFVTTDFNANFDDLAYAESIMQYSGNPDLTNISDFLDSEYDIFSYTINGQGGKFIFKDSLNYKKPVLIPSKPIRINPIVVSDRLAGLKVLDEKGKEFNYGASETNSTQKGVTTAYNIRTIISADKTDTINFDYYGDIQQKKSFDENIILTDAIFPTPNLSPNYYKNTVAVNNTSFYQISRLSRISFKNGFAIFNLIENATGNETNVENIEIFSNEDITKPLKTIRFYRSPLHNKFNQTVVTHKLDSIIIEDKLNKAVEKYAFEHYPTPGSNNESNFYINPRYKDWWGYYNASDVYDLIPEQEVSTIIPYNVGYTVGSSNTNREPNLNAMMSGVIKKIIYPTGGSSEFVYEHNIYKSREDNLLKKGPGLRLAKLITNDLIGNKEVNEFEYGLNNQKYGYLDLEPLPQYFRSEKLIIDFLDGGPNYYNVTHKRETIFHSSFVPQLNELSSRPVQYLNVTKYHGTKNENIGKTEFIYKRNLWGVRPVGPGLWDIPSFDYLNAPEIDSELVYKREGLSNYIVTKSKHYNYSTIEIEKVKGLHMQRRVSALGGRVISSGLYPESHLAENKQINSNAPSLNFRQIYLYREYEIPIGSHNLSNVQETLYDESGMPTIVSNTSYKYNSHQLIEQITTSSSEDDNIDYIEEITYPFDYPATGVFSQMINSNLLDFPIEKINFKGDRNLGTIKTDYSIWGLANPMIKPLSIASKKGTGSFIPGIEFKAYTLDGNIKEVTKANGPSIFYVWGYNEEYPIAKLENLDASKITPTIQNLIDEATSKSNLDDDRTKGFIGKEGELRQALVNLRNALPDNVFMSSYTYDTLIGITSNTDARGTVSYFEYDDFGRLINVKDLNEDKIKDIKYNYANGGN</sequence>
<keyword evidence="2" id="KW-1185">Reference proteome</keyword>
<reference evidence="1 2" key="1">
    <citation type="submission" date="2019-03" db="EMBL/GenBank/DDBJ databases">
        <title>Genomic Encyclopedia of Type Strains, Phase III (KMG-III): the genomes of soil and plant-associated and newly described type strains.</title>
        <authorList>
            <person name="Whitman W."/>
        </authorList>
    </citation>
    <scope>NUCLEOTIDE SEQUENCE [LARGE SCALE GENOMIC DNA]</scope>
    <source>
        <strain evidence="1 2">CECT 8455</strain>
    </source>
</reference>
<dbReference type="Proteomes" id="UP000295274">
    <property type="component" value="Unassembled WGS sequence"/>
</dbReference>
<dbReference type="AlphaFoldDB" id="A0A4V3E3H5"/>
<accession>A0A4V3E3H5</accession>
<evidence type="ECO:0000313" key="1">
    <source>
        <dbReference type="EMBL" id="TDS20878.1"/>
    </source>
</evidence>
<dbReference type="OrthoDB" id="9814627at2"/>
<dbReference type="RefSeq" id="WP_133671113.1">
    <property type="nucleotide sequence ID" value="NZ_SNZW01000001.1"/>
</dbReference>
<organism evidence="1 2">
    <name type="scientific">Maribacter caenipelagi</name>
    <dbReference type="NCBI Taxonomy" id="1447781"/>
    <lineage>
        <taxon>Bacteria</taxon>
        <taxon>Pseudomonadati</taxon>
        <taxon>Bacteroidota</taxon>
        <taxon>Flavobacteriia</taxon>
        <taxon>Flavobacteriales</taxon>
        <taxon>Flavobacteriaceae</taxon>
        <taxon>Maribacter</taxon>
    </lineage>
</organism>
<proteinExistence type="predicted"/>